<comment type="caution">
    <text evidence="1">The sequence shown here is derived from an EMBL/GenBank/DDBJ whole genome shotgun (WGS) entry which is preliminary data.</text>
</comment>
<dbReference type="AlphaFoldDB" id="A0AAW8SX15"/>
<evidence type="ECO:0000313" key="2">
    <source>
        <dbReference type="Proteomes" id="UP001249240"/>
    </source>
</evidence>
<sequence length="102" mass="11901">MYEEIFAEVHLTVVEQPIEWVGELPLYRGHLKELPFITGEGPSKKAMYRQLAEQYQEYVALNQMEDKEEEMTSSLLTADQLLKYYDGETFDGFSLSDLLKDE</sequence>
<name>A0AAW8SX15_9ENTE</name>
<dbReference type="RefSeq" id="WP_010747325.1">
    <property type="nucleotide sequence ID" value="NZ_BAAAXM010000057.1"/>
</dbReference>
<proteinExistence type="predicted"/>
<protein>
    <submittedName>
        <fullName evidence="1">Uncharacterized protein</fullName>
    </submittedName>
</protein>
<dbReference type="GeneID" id="67038594"/>
<reference evidence="1" key="1">
    <citation type="submission" date="2023-03" db="EMBL/GenBank/DDBJ databases">
        <authorList>
            <person name="Shen W."/>
            <person name="Cai J."/>
        </authorList>
    </citation>
    <scope>NUCLEOTIDE SEQUENCE</scope>
    <source>
        <strain evidence="1">B646-2</strain>
    </source>
</reference>
<evidence type="ECO:0000313" key="1">
    <source>
        <dbReference type="EMBL" id="MDT2538581.1"/>
    </source>
</evidence>
<dbReference type="Proteomes" id="UP001249240">
    <property type="component" value="Unassembled WGS sequence"/>
</dbReference>
<dbReference type="EMBL" id="JARPXM010000009">
    <property type="protein sequence ID" value="MDT2538581.1"/>
    <property type="molecule type" value="Genomic_DNA"/>
</dbReference>
<organism evidence="1 2">
    <name type="scientific">Enterococcus raffinosus</name>
    <dbReference type="NCBI Taxonomy" id="71452"/>
    <lineage>
        <taxon>Bacteria</taxon>
        <taxon>Bacillati</taxon>
        <taxon>Bacillota</taxon>
        <taxon>Bacilli</taxon>
        <taxon>Lactobacillales</taxon>
        <taxon>Enterococcaceae</taxon>
        <taxon>Enterococcus</taxon>
    </lineage>
</organism>
<gene>
    <name evidence="1" type="ORF">P7D78_10605</name>
</gene>
<accession>A0AAW8SX15</accession>